<evidence type="ECO:0000313" key="1">
    <source>
        <dbReference type="EMBL" id="MBD8045823.1"/>
    </source>
</evidence>
<keyword evidence="2" id="KW-1185">Reference proteome</keyword>
<evidence type="ECO:0000313" key="2">
    <source>
        <dbReference type="Proteomes" id="UP000627166"/>
    </source>
</evidence>
<comment type="caution">
    <text evidence="1">The sequence shown here is derived from an EMBL/GenBank/DDBJ whole genome shotgun (WGS) entry which is preliminary data.</text>
</comment>
<reference evidence="1 2" key="1">
    <citation type="submission" date="2020-08" db="EMBL/GenBank/DDBJ databases">
        <title>A Genomic Blueprint of the Chicken Gut Microbiome.</title>
        <authorList>
            <person name="Gilroy R."/>
            <person name="Ravi A."/>
            <person name="Getino M."/>
            <person name="Pursley I."/>
            <person name="Horton D.L."/>
            <person name="Alikhan N.-F."/>
            <person name="Baker D."/>
            <person name="Gharbi K."/>
            <person name="Hall N."/>
            <person name="Watson M."/>
            <person name="Adriaenssens E.M."/>
            <person name="Foster-Nyarko E."/>
            <person name="Jarju S."/>
            <person name="Secka A."/>
            <person name="Antonio M."/>
            <person name="Oren A."/>
            <person name="Chaudhuri R."/>
            <person name="La Ragione R.M."/>
            <person name="Hildebrand F."/>
            <person name="Pallen M.J."/>
        </authorList>
    </citation>
    <scope>NUCLEOTIDE SEQUENCE [LARGE SCALE GENOMIC DNA]</scope>
    <source>
        <strain evidence="1 2">N37</strain>
    </source>
</reference>
<protein>
    <recommendedName>
        <fullName evidence="3">AbrB/MazE/SpoVT family DNA-binding domain-containing protein</fullName>
    </recommendedName>
</protein>
<sequence length="63" mass="7073">MEKRVLKILFNKAGGNASENSYTYKISVPATWVKEMGITKDSREVIVAFDGSKIIIKKKIGNR</sequence>
<organism evidence="1 2">
    <name type="scientific">Clostridium faecium</name>
    <dbReference type="NCBI Taxonomy" id="2762223"/>
    <lineage>
        <taxon>Bacteria</taxon>
        <taxon>Bacillati</taxon>
        <taxon>Bacillota</taxon>
        <taxon>Clostridia</taxon>
        <taxon>Eubacteriales</taxon>
        <taxon>Clostridiaceae</taxon>
        <taxon>Clostridium</taxon>
    </lineage>
</organism>
<name>A0ABR8YNK0_9CLOT</name>
<accession>A0ABR8YNK0</accession>
<dbReference type="RefSeq" id="WP_191738797.1">
    <property type="nucleotide sequence ID" value="NZ_JACSQB010000018.1"/>
</dbReference>
<evidence type="ECO:0008006" key="3">
    <source>
        <dbReference type="Google" id="ProtNLM"/>
    </source>
</evidence>
<proteinExistence type="predicted"/>
<dbReference type="Proteomes" id="UP000627166">
    <property type="component" value="Unassembled WGS sequence"/>
</dbReference>
<gene>
    <name evidence="1" type="ORF">H9637_02000</name>
</gene>
<dbReference type="EMBL" id="JACSQB010000018">
    <property type="protein sequence ID" value="MBD8045823.1"/>
    <property type="molecule type" value="Genomic_DNA"/>
</dbReference>